<evidence type="ECO:0000313" key="2">
    <source>
        <dbReference type="EMBL" id="ELY42145.1"/>
    </source>
</evidence>
<accession>L9VY83</accession>
<comment type="caution">
    <text evidence="2">The sequence shown here is derived from an EMBL/GenBank/DDBJ whole genome shotgun (WGS) entry which is preliminary data.</text>
</comment>
<name>L9VY83_9EURY</name>
<dbReference type="InterPro" id="IPR036388">
    <property type="entry name" value="WH-like_DNA-bd_sf"/>
</dbReference>
<dbReference type="SUPFAM" id="SSF46785">
    <property type="entry name" value="Winged helix' DNA-binding domain"/>
    <property type="match status" value="1"/>
</dbReference>
<evidence type="ECO:0000313" key="3">
    <source>
        <dbReference type="Proteomes" id="UP000011599"/>
    </source>
</evidence>
<feature type="domain" description="HTH marR-type" evidence="1">
    <location>
        <begin position="29"/>
        <end position="68"/>
    </location>
</feature>
<dbReference type="Gene3D" id="1.10.10.10">
    <property type="entry name" value="Winged helix-like DNA-binding domain superfamily/Winged helix DNA-binding domain"/>
    <property type="match status" value="1"/>
</dbReference>
<protein>
    <recommendedName>
        <fullName evidence="1">HTH marR-type domain-containing protein</fullName>
    </recommendedName>
</protein>
<dbReference type="Proteomes" id="UP000011599">
    <property type="component" value="Unassembled WGS sequence"/>
</dbReference>
<dbReference type="eggNOG" id="arCOG08021">
    <property type="taxonomic scope" value="Archaea"/>
</dbReference>
<reference evidence="2 3" key="1">
    <citation type="journal article" date="2014" name="PLoS Genet.">
        <title>Phylogenetically driven sequencing of extremely halophilic archaea reveals strategies for static and dynamic osmo-response.</title>
        <authorList>
            <person name="Becker E.A."/>
            <person name="Seitzer P.M."/>
            <person name="Tritt A."/>
            <person name="Larsen D."/>
            <person name="Krusor M."/>
            <person name="Yao A.I."/>
            <person name="Wu D."/>
            <person name="Madern D."/>
            <person name="Eisen J.A."/>
            <person name="Darling A.E."/>
            <person name="Facciotti M.T."/>
        </authorList>
    </citation>
    <scope>NUCLEOTIDE SEQUENCE [LARGE SCALE GENOMIC DNA]</scope>
    <source>
        <strain evidence="2 3">GA33</strain>
    </source>
</reference>
<gene>
    <name evidence="2" type="ORF">C496_07098</name>
</gene>
<organism evidence="2 3">
    <name type="scientific">Natronorubrum tibetense GA33</name>
    <dbReference type="NCBI Taxonomy" id="1114856"/>
    <lineage>
        <taxon>Archaea</taxon>
        <taxon>Methanobacteriati</taxon>
        <taxon>Methanobacteriota</taxon>
        <taxon>Stenosarchaea group</taxon>
        <taxon>Halobacteria</taxon>
        <taxon>Halobacteriales</taxon>
        <taxon>Natrialbaceae</taxon>
        <taxon>Natronorubrum</taxon>
    </lineage>
</organism>
<dbReference type="RefSeq" id="WP_006089238.1">
    <property type="nucleotide sequence ID" value="NZ_AOHW01000023.1"/>
</dbReference>
<sequence>MHADGQLKSTIPVPDDLESPRAKLVYLYVVTTDGATIERLCDDLNVKKGTVLSITGTLRERGYLERTDSGFEIV</sequence>
<proteinExistence type="predicted"/>
<dbReference type="GO" id="GO:0003700">
    <property type="term" value="F:DNA-binding transcription factor activity"/>
    <property type="evidence" value="ECO:0007669"/>
    <property type="project" value="InterPro"/>
</dbReference>
<dbReference type="InterPro" id="IPR036390">
    <property type="entry name" value="WH_DNA-bd_sf"/>
</dbReference>
<dbReference type="AlphaFoldDB" id="L9VY83"/>
<evidence type="ECO:0000259" key="1">
    <source>
        <dbReference type="Pfam" id="PF13463"/>
    </source>
</evidence>
<dbReference type="OrthoDB" id="182995at2157"/>
<keyword evidence="3" id="KW-1185">Reference proteome</keyword>
<dbReference type="PATRIC" id="fig|1114856.3.peg.1484"/>
<dbReference type="Pfam" id="PF13463">
    <property type="entry name" value="HTH_27"/>
    <property type="match status" value="1"/>
</dbReference>
<dbReference type="EMBL" id="AOHW01000023">
    <property type="protein sequence ID" value="ELY42145.1"/>
    <property type="molecule type" value="Genomic_DNA"/>
</dbReference>
<dbReference type="InterPro" id="IPR000835">
    <property type="entry name" value="HTH_MarR-typ"/>
</dbReference>